<dbReference type="Proteomes" id="UP000220034">
    <property type="component" value="Unassembled WGS sequence"/>
</dbReference>
<evidence type="ECO:0000259" key="2">
    <source>
        <dbReference type="Pfam" id="PF05226"/>
    </source>
</evidence>
<keyword evidence="1" id="KW-0812">Transmembrane</keyword>
<accession>A0A2C9CW24</accession>
<evidence type="ECO:0000256" key="1">
    <source>
        <dbReference type="SAM" id="Phobius"/>
    </source>
</evidence>
<sequence length="592" mass="65642">MKYFKKYFMEVLLVVVSLELLIGFFDILGASNAIDANTDRVTANTFGPLYSEMMPGAHDGTLRDQVVIILIDDNDLFGECGQMGIMPSAAALQGLVAPECNYGVMGGPRPIESYAYEQLIQGIAQFSPDAIFLDLVFPGDQPDIRAESIAWSHRFLNGRLSNVGPQAGTHSSDTGIIAGSDLQSASADGLQRRGITIFPSQNAVALGQVLAPSADRMKWGIQYYYAPADASPLRQRMVRTRERERERLAASVQLYFWKCALETHLHGRQQTNFTYPGCASSDELETNLTTALREADQHAMQAGGRVDMPPYMSLTWARGPDAIPDADGGQNWTCPLTSSLQQRILQGARYLWRSLFSTTPRDQLICDYFLTLSATEFWQVVRGTHSRTSMDDLQGRIFLIGTDYVPFHDRHDVLDVTRHGTEFHAMALDNLLRLGADFKAPTPDNYTLGGFQFKGSPDALLDALVVTALLTVRVPLPSGRFFGCYDMMRRFVRARNRWLAARMDGVVRFGIVRGVIHVAILAMIFAVLLVTGIVIGLILYRFAWHNFNWSGFNWVGTAGLFAAAGSQGFLNISQQLNSEANNTAVKTERHKI</sequence>
<proteinExistence type="predicted"/>
<dbReference type="InterPro" id="IPR007890">
    <property type="entry name" value="CHASE2"/>
</dbReference>
<organism evidence="3 4">
    <name type="scientific">Pontivivens marinum</name>
    <dbReference type="NCBI Taxonomy" id="1690039"/>
    <lineage>
        <taxon>Bacteria</taxon>
        <taxon>Pseudomonadati</taxon>
        <taxon>Pseudomonadota</taxon>
        <taxon>Alphaproteobacteria</taxon>
        <taxon>Rhodobacterales</taxon>
        <taxon>Paracoccaceae</taxon>
        <taxon>Pontivivens</taxon>
    </lineage>
</organism>
<evidence type="ECO:0000313" key="4">
    <source>
        <dbReference type="Proteomes" id="UP000220034"/>
    </source>
</evidence>
<dbReference type="EMBL" id="OCTN01000009">
    <property type="protein sequence ID" value="SOH95305.1"/>
    <property type="molecule type" value="Genomic_DNA"/>
</dbReference>
<protein>
    <submittedName>
        <fullName evidence="3">CHASE2 domain-containing protein</fullName>
    </submittedName>
</protein>
<dbReference type="AlphaFoldDB" id="A0A2C9CW24"/>
<feature type="domain" description="CHASE2" evidence="2">
    <location>
        <begin position="63"/>
        <end position="433"/>
    </location>
</feature>
<keyword evidence="4" id="KW-1185">Reference proteome</keyword>
<evidence type="ECO:0000313" key="3">
    <source>
        <dbReference type="EMBL" id="SOH95305.1"/>
    </source>
</evidence>
<feature type="transmembrane region" description="Helical" evidence="1">
    <location>
        <begin position="7"/>
        <end position="28"/>
    </location>
</feature>
<keyword evidence="1" id="KW-1133">Transmembrane helix</keyword>
<reference evidence="4" key="1">
    <citation type="submission" date="2017-09" db="EMBL/GenBank/DDBJ databases">
        <authorList>
            <person name="Varghese N."/>
            <person name="Submissions S."/>
        </authorList>
    </citation>
    <scope>NUCLEOTIDE SEQUENCE [LARGE SCALE GENOMIC DNA]</scope>
    <source>
        <strain evidence="4">C7</strain>
    </source>
</reference>
<dbReference type="Pfam" id="PF05226">
    <property type="entry name" value="CHASE2"/>
    <property type="match status" value="1"/>
</dbReference>
<feature type="transmembrane region" description="Helical" evidence="1">
    <location>
        <begin position="515"/>
        <end position="540"/>
    </location>
</feature>
<keyword evidence="1" id="KW-0472">Membrane</keyword>
<gene>
    <name evidence="3" type="ORF">SAMN06273572_10964</name>
</gene>
<name>A0A2C9CW24_9RHOB</name>